<evidence type="ECO:0000313" key="2">
    <source>
        <dbReference type="EMBL" id="NKY28293.1"/>
    </source>
</evidence>
<dbReference type="InterPro" id="IPR024344">
    <property type="entry name" value="MDMPI_metal-binding"/>
</dbReference>
<dbReference type="GO" id="GO:0016853">
    <property type="term" value="F:isomerase activity"/>
    <property type="evidence" value="ECO:0007669"/>
    <property type="project" value="UniProtKB-KW"/>
</dbReference>
<dbReference type="AlphaFoldDB" id="A0A7X6L5N7"/>
<dbReference type="InterPro" id="IPR034660">
    <property type="entry name" value="DinB/YfiT-like"/>
</dbReference>
<dbReference type="Gene3D" id="1.20.120.450">
    <property type="entry name" value="dinb family like domain"/>
    <property type="match status" value="1"/>
</dbReference>
<dbReference type="EMBL" id="JAAXOS010000009">
    <property type="protein sequence ID" value="NKY28293.1"/>
    <property type="molecule type" value="Genomic_DNA"/>
</dbReference>
<dbReference type="NCBIfam" id="TIGR03083">
    <property type="entry name" value="maleylpyruvate isomerase family mycothiol-dependent enzyme"/>
    <property type="match status" value="1"/>
</dbReference>
<gene>
    <name evidence="2" type="ORF">HGB38_18985</name>
</gene>
<reference evidence="2 3" key="1">
    <citation type="submission" date="2020-04" db="EMBL/GenBank/DDBJ databases">
        <title>MicrobeNet Type strains.</title>
        <authorList>
            <person name="Nicholson A.C."/>
        </authorList>
    </citation>
    <scope>NUCLEOTIDE SEQUENCE [LARGE SCALE GENOMIC DNA]</scope>
    <source>
        <strain evidence="2 3">DSM 44956</strain>
    </source>
</reference>
<protein>
    <submittedName>
        <fullName evidence="2">Maleylpyruvate isomerase family mycothiol-dependent enzyme</fullName>
    </submittedName>
</protein>
<keyword evidence="2" id="KW-0413">Isomerase</keyword>
<comment type="caution">
    <text evidence="2">The sequence shown here is derived from an EMBL/GenBank/DDBJ whole genome shotgun (WGS) entry which is preliminary data.</text>
</comment>
<dbReference type="InterPro" id="IPR017517">
    <property type="entry name" value="Maleyloyr_isom"/>
</dbReference>
<evidence type="ECO:0000259" key="1">
    <source>
        <dbReference type="Pfam" id="PF11716"/>
    </source>
</evidence>
<dbReference type="Proteomes" id="UP000540698">
    <property type="component" value="Unassembled WGS sequence"/>
</dbReference>
<organism evidence="2 3">
    <name type="scientific">Nocardia gamkensis</name>
    <dbReference type="NCBI Taxonomy" id="352869"/>
    <lineage>
        <taxon>Bacteria</taxon>
        <taxon>Bacillati</taxon>
        <taxon>Actinomycetota</taxon>
        <taxon>Actinomycetes</taxon>
        <taxon>Mycobacteriales</taxon>
        <taxon>Nocardiaceae</taxon>
        <taxon>Nocardia</taxon>
    </lineage>
</organism>
<feature type="domain" description="Mycothiol-dependent maleylpyruvate isomerase metal-binding" evidence="1">
    <location>
        <begin position="11"/>
        <end position="93"/>
    </location>
</feature>
<accession>A0A7X6L5N7</accession>
<name>A0A7X6L5N7_9NOCA</name>
<dbReference type="GO" id="GO:0046872">
    <property type="term" value="F:metal ion binding"/>
    <property type="evidence" value="ECO:0007669"/>
    <property type="project" value="InterPro"/>
</dbReference>
<proteinExistence type="predicted"/>
<dbReference type="Pfam" id="PF11716">
    <property type="entry name" value="MDMPI_N"/>
    <property type="match status" value="1"/>
</dbReference>
<dbReference type="RefSeq" id="WP_062971243.1">
    <property type="nucleotide sequence ID" value="NZ_JAAXOS010000009.1"/>
</dbReference>
<dbReference type="SUPFAM" id="SSF109854">
    <property type="entry name" value="DinB/YfiT-like putative metalloenzymes"/>
    <property type="match status" value="1"/>
</dbReference>
<keyword evidence="2" id="KW-0670">Pyruvate</keyword>
<sequence>MTETQVRRAVTAERTELAELLAGLDAASWDAPTLCAGWRVREVVAHITMPYRLSSARFTLGMLAAFGNFNRMADRTAREDAATLSTADLLKSLWDNVDHPWRPPGGGLSNALSHDVIHGLDITVALGLDRRVPEDRMRMVLDTIEPRTAKLFGAKLGGIELRADDLDFRYGSGTVLSGRAQDLLLVLCGRKLPAGYLRGEPAERFTAPG</sequence>
<evidence type="ECO:0000313" key="3">
    <source>
        <dbReference type="Proteomes" id="UP000540698"/>
    </source>
</evidence>
<keyword evidence="3" id="KW-1185">Reference proteome</keyword>